<dbReference type="AlphaFoldDB" id="A0A540MSW5"/>
<evidence type="ECO:0000313" key="2">
    <source>
        <dbReference type="EMBL" id="TQE01895.1"/>
    </source>
</evidence>
<feature type="region of interest" description="Disordered" evidence="1">
    <location>
        <begin position="42"/>
        <end position="66"/>
    </location>
</feature>
<evidence type="ECO:0000313" key="3">
    <source>
        <dbReference type="Proteomes" id="UP000315295"/>
    </source>
</evidence>
<comment type="caution">
    <text evidence="2">The sequence shown here is derived from an EMBL/GenBank/DDBJ whole genome shotgun (WGS) entry which is preliminary data.</text>
</comment>
<proteinExistence type="predicted"/>
<feature type="region of interest" description="Disordered" evidence="1">
    <location>
        <begin position="1"/>
        <end position="23"/>
    </location>
</feature>
<dbReference type="EMBL" id="VIEB01000187">
    <property type="protein sequence ID" value="TQE01895.1"/>
    <property type="molecule type" value="Genomic_DNA"/>
</dbReference>
<sequence length="66" mass="6894">MVEGEAEEGPAGAGPALKPRERTSMSGWWVVDRPVAAALLEEDEPTQSAKAPESEGSLLVVATTTE</sequence>
<organism evidence="2 3">
    <name type="scientific">Malus baccata</name>
    <name type="common">Siberian crab apple</name>
    <name type="synonym">Pyrus baccata</name>
    <dbReference type="NCBI Taxonomy" id="106549"/>
    <lineage>
        <taxon>Eukaryota</taxon>
        <taxon>Viridiplantae</taxon>
        <taxon>Streptophyta</taxon>
        <taxon>Embryophyta</taxon>
        <taxon>Tracheophyta</taxon>
        <taxon>Spermatophyta</taxon>
        <taxon>Magnoliopsida</taxon>
        <taxon>eudicotyledons</taxon>
        <taxon>Gunneridae</taxon>
        <taxon>Pentapetalae</taxon>
        <taxon>rosids</taxon>
        <taxon>fabids</taxon>
        <taxon>Rosales</taxon>
        <taxon>Rosaceae</taxon>
        <taxon>Amygdaloideae</taxon>
        <taxon>Maleae</taxon>
        <taxon>Malus</taxon>
    </lineage>
</organism>
<keyword evidence="3" id="KW-1185">Reference proteome</keyword>
<dbReference type="Proteomes" id="UP000315295">
    <property type="component" value="Unassembled WGS sequence"/>
</dbReference>
<evidence type="ECO:0000256" key="1">
    <source>
        <dbReference type="SAM" id="MobiDB-lite"/>
    </source>
</evidence>
<protein>
    <submittedName>
        <fullName evidence="2">Uncharacterized protein</fullName>
    </submittedName>
</protein>
<name>A0A540MSW5_MALBA</name>
<reference evidence="2 3" key="1">
    <citation type="journal article" date="2019" name="G3 (Bethesda)">
        <title>Sequencing of a Wild Apple (Malus baccata) Genome Unravels the Differences Between Cultivated and Wild Apple Species Regarding Disease Resistance and Cold Tolerance.</title>
        <authorList>
            <person name="Chen X."/>
        </authorList>
    </citation>
    <scope>NUCLEOTIDE SEQUENCE [LARGE SCALE GENOMIC DNA]</scope>
    <source>
        <strain evidence="3">cv. Shandingzi</strain>
        <tissue evidence="2">Leaves</tissue>
    </source>
</reference>
<accession>A0A540MSW5</accession>
<gene>
    <name evidence="2" type="ORF">C1H46_012519</name>
</gene>